<evidence type="ECO:0000313" key="2">
    <source>
        <dbReference type="EMBL" id="KAK1854789.1"/>
    </source>
</evidence>
<dbReference type="AlphaFoldDB" id="A0AAD9EK72"/>
<evidence type="ECO:0000313" key="3">
    <source>
        <dbReference type="Proteomes" id="UP001243330"/>
    </source>
</evidence>
<dbReference type="SUPFAM" id="SSF53335">
    <property type="entry name" value="S-adenosyl-L-methionine-dependent methyltransferases"/>
    <property type="match status" value="1"/>
</dbReference>
<reference evidence="2" key="1">
    <citation type="submission" date="2023-01" db="EMBL/GenBank/DDBJ databases">
        <title>Colletotrichum chrysophilum M932 genome sequence.</title>
        <authorList>
            <person name="Baroncelli R."/>
        </authorList>
    </citation>
    <scope>NUCLEOTIDE SEQUENCE</scope>
    <source>
        <strain evidence="2">M932</strain>
    </source>
</reference>
<dbReference type="Gene3D" id="3.40.50.150">
    <property type="entry name" value="Vaccinia Virus protein VP39"/>
    <property type="match status" value="1"/>
</dbReference>
<organism evidence="2 3">
    <name type="scientific">Colletotrichum chrysophilum</name>
    <dbReference type="NCBI Taxonomy" id="1836956"/>
    <lineage>
        <taxon>Eukaryota</taxon>
        <taxon>Fungi</taxon>
        <taxon>Dikarya</taxon>
        <taxon>Ascomycota</taxon>
        <taxon>Pezizomycotina</taxon>
        <taxon>Sordariomycetes</taxon>
        <taxon>Hypocreomycetidae</taxon>
        <taxon>Glomerellales</taxon>
        <taxon>Glomerellaceae</taxon>
        <taxon>Colletotrichum</taxon>
        <taxon>Colletotrichum gloeosporioides species complex</taxon>
    </lineage>
</organism>
<dbReference type="Proteomes" id="UP001243330">
    <property type="component" value="Unassembled WGS sequence"/>
</dbReference>
<dbReference type="GO" id="GO:0008168">
    <property type="term" value="F:methyltransferase activity"/>
    <property type="evidence" value="ECO:0007669"/>
    <property type="project" value="UniProtKB-KW"/>
</dbReference>
<comment type="similarity">
    <text evidence="1">Belongs to the methyltransferase superfamily. LaeA methyltransferase family.</text>
</comment>
<dbReference type="EMBL" id="JAQOWY010000031">
    <property type="protein sequence ID" value="KAK1854789.1"/>
    <property type="molecule type" value="Genomic_DNA"/>
</dbReference>
<sequence>MQDLTLTCVIAFCINIYYGTLSEDTPEVLPSAHRATGNSIAVACNRIMGIISAVVASEGNTGTPALLRDLVASDEGTFVHRRCPIVDTSPVFTPPIGQSRALCDREGIDQTINVIDTQAVSLPAGAIEVADGPIDDSEFDLVEWDASSVGSASLTSSVHAHEYEFGRRYHSYRHGRYPLPNDEEEKSREDMKHAMMLELTDGKLFYSPIGDNPHKVIDIGTGTGIWAIEFADQFPTADVLGIDLSPIQPTWIPPNVKFLVDDAEDDWLNGDDFDFVHLRTMASVLKNLDKVIGQAYNHLKPGGWIEFQELHIYPQCDDGTMKEDDKLKEFYDIVLQSFLCFGANFHKARDLRPHLEGAGFKDIRREVKKVPIGTWAKDEILRLCGLYLKHAIRDVLPAFKKPFEANGLSPVETEVWTAIARKEIEDNSKHRYFNFYFWYAQKPENAPVQDDGPGSSGGEEA</sequence>
<keyword evidence="2" id="KW-0489">Methyltransferase</keyword>
<dbReference type="GO" id="GO:0032259">
    <property type="term" value="P:methylation"/>
    <property type="evidence" value="ECO:0007669"/>
    <property type="project" value="UniProtKB-KW"/>
</dbReference>
<comment type="caution">
    <text evidence="2">The sequence shown here is derived from an EMBL/GenBank/DDBJ whole genome shotgun (WGS) entry which is preliminary data.</text>
</comment>
<dbReference type="PANTHER" id="PTHR43591:SF24">
    <property type="entry name" value="2-METHOXY-6-POLYPRENYL-1,4-BENZOQUINOL METHYLASE, MITOCHONDRIAL"/>
    <property type="match status" value="1"/>
</dbReference>
<dbReference type="CDD" id="cd02440">
    <property type="entry name" value="AdoMet_MTases"/>
    <property type="match status" value="1"/>
</dbReference>
<gene>
    <name evidence="2" type="ORF">CCHR01_02600</name>
</gene>
<dbReference type="InterPro" id="IPR029063">
    <property type="entry name" value="SAM-dependent_MTases_sf"/>
</dbReference>
<keyword evidence="2" id="KW-0808">Transferase</keyword>
<proteinExistence type="inferred from homology"/>
<dbReference type="Pfam" id="PF13489">
    <property type="entry name" value="Methyltransf_23"/>
    <property type="match status" value="1"/>
</dbReference>
<name>A0AAD9EK72_9PEZI</name>
<keyword evidence="3" id="KW-1185">Reference proteome</keyword>
<dbReference type="PANTHER" id="PTHR43591">
    <property type="entry name" value="METHYLTRANSFERASE"/>
    <property type="match status" value="1"/>
</dbReference>
<protein>
    <submittedName>
        <fullName evidence="2">Methyltransferase domain-containing protein</fullName>
    </submittedName>
</protein>
<accession>A0AAD9EK72</accession>
<evidence type="ECO:0000256" key="1">
    <source>
        <dbReference type="ARBA" id="ARBA00038158"/>
    </source>
</evidence>